<accession>A0A176RT56</accession>
<dbReference type="AlphaFoldDB" id="A0A176RT56"/>
<evidence type="ECO:0000313" key="2">
    <source>
        <dbReference type="Proteomes" id="UP000076962"/>
    </source>
</evidence>
<dbReference type="EMBL" id="LUTY01003032">
    <property type="protein sequence ID" value="OAD18908.1"/>
    <property type="molecule type" value="Genomic_DNA"/>
</dbReference>
<proteinExistence type="predicted"/>
<sequence length="327" mass="37171">MKVKHLGKGRGWTDEVTFGTKQHWPGPLNILQSFNTGSTALERIESLSKLAIFHPESLENLPVIIVRGLADDNLDEADLAEIRAAWAAMPDKNLLSFLRAYAISTQFHDPSRVKYLSSLDRRMLINSQMILNNAEIDYYSLAAHLHGEQAYPFKPKHNVFGGQTGAEAASSPDLFRNHYNSVTERQYQFTKVKQKNAPWRKDWTLVIPKAGTNRYQVEKVGEFLWNRFIGDGLKNYATLERTYVNALLATGHDWAYWVAPNALERVFTTQELETVPELLALRADFAEERMIALGMKDEGQRQEANRRIGLAISFIVGTPYIFAQEGR</sequence>
<name>A0A176RT56_9GAMM</name>
<reference evidence="1 2" key="1">
    <citation type="submission" date="2016-05" db="EMBL/GenBank/DDBJ databases">
        <title>Single-cell genome of chain-forming Candidatus Thiomargarita nelsonii and comparison to other large sulfur-oxidizing bacteria.</title>
        <authorList>
            <person name="Winkel M."/>
            <person name="Salman V."/>
            <person name="Woyke T."/>
            <person name="Schulz-Vogt H."/>
            <person name="Richter M."/>
            <person name="Flood B."/>
            <person name="Bailey J."/>
            <person name="Amann R."/>
            <person name="Mussmann M."/>
        </authorList>
    </citation>
    <scope>NUCLEOTIDE SEQUENCE [LARGE SCALE GENOMIC DNA]</scope>
    <source>
        <strain evidence="1 2">THI036</strain>
    </source>
</reference>
<keyword evidence="2" id="KW-1185">Reference proteome</keyword>
<comment type="caution">
    <text evidence="1">The sequence shown here is derived from an EMBL/GenBank/DDBJ whole genome shotgun (WGS) entry which is preliminary data.</text>
</comment>
<evidence type="ECO:0000313" key="1">
    <source>
        <dbReference type="EMBL" id="OAD18908.1"/>
    </source>
</evidence>
<protein>
    <submittedName>
        <fullName evidence="1">Uncharacterized protein</fullName>
    </submittedName>
</protein>
<gene>
    <name evidence="1" type="ORF">THIOM_005481</name>
</gene>
<dbReference type="Proteomes" id="UP000076962">
    <property type="component" value="Unassembled WGS sequence"/>
</dbReference>
<organism evidence="1 2">
    <name type="scientific">Candidatus Thiomargarita nelsonii</name>
    <dbReference type="NCBI Taxonomy" id="1003181"/>
    <lineage>
        <taxon>Bacteria</taxon>
        <taxon>Pseudomonadati</taxon>
        <taxon>Pseudomonadota</taxon>
        <taxon>Gammaproteobacteria</taxon>
        <taxon>Thiotrichales</taxon>
        <taxon>Thiotrichaceae</taxon>
        <taxon>Thiomargarita</taxon>
    </lineage>
</organism>